<feature type="transmembrane region" description="Helical" evidence="7">
    <location>
        <begin position="246"/>
        <end position="266"/>
    </location>
</feature>
<name>A0A1E5LFJ7_9BACI</name>
<evidence type="ECO:0000256" key="1">
    <source>
        <dbReference type="ARBA" id="ARBA00004651"/>
    </source>
</evidence>
<gene>
    <name evidence="9" type="ORF">BFG57_02325</name>
</gene>
<protein>
    <recommendedName>
        <fullName evidence="8">EamA domain-containing protein</fullName>
    </recommendedName>
</protein>
<evidence type="ECO:0000256" key="6">
    <source>
        <dbReference type="ARBA" id="ARBA00023136"/>
    </source>
</evidence>
<dbReference type="PANTHER" id="PTHR42920">
    <property type="entry name" value="OS03G0707200 PROTEIN-RELATED"/>
    <property type="match status" value="1"/>
</dbReference>
<dbReference type="InterPro" id="IPR051258">
    <property type="entry name" value="Diverse_Substrate_Transporter"/>
</dbReference>
<dbReference type="Pfam" id="PF00892">
    <property type="entry name" value="EamA"/>
    <property type="match status" value="2"/>
</dbReference>
<feature type="domain" description="EamA" evidence="8">
    <location>
        <begin position="149"/>
        <end position="287"/>
    </location>
</feature>
<organism evidence="9 10">
    <name type="scientific">Bacillus solimangrovi</name>
    <dbReference type="NCBI Taxonomy" id="1305675"/>
    <lineage>
        <taxon>Bacteria</taxon>
        <taxon>Bacillati</taxon>
        <taxon>Bacillota</taxon>
        <taxon>Bacilli</taxon>
        <taxon>Bacillales</taxon>
        <taxon>Bacillaceae</taxon>
        <taxon>Bacillus</taxon>
    </lineage>
</organism>
<dbReference type="InterPro" id="IPR037185">
    <property type="entry name" value="EmrE-like"/>
</dbReference>
<feature type="transmembrane region" description="Helical" evidence="7">
    <location>
        <begin position="178"/>
        <end position="203"/>
    </location>
</feature>
<dbReference type="OrthoDB" id="9804865at2"/>
<feature type="transmembrane region" description="Helical" evidence="7">
    <location>
        <begin position="124"/>
        <end position="140"/>
    </location>
</feature>
<comment type="subcellular location">
    <subcellularLocation>
        <location evidence="1">Cell membrane</location>
        <topology evidence="1">Multi-pass membrane protein</topology>
    </subcellularLocation>
</comment>
<dbReference type="RefSeq" id="WP_069717293.1">
    <property type="nucleotide sequence ID" value="NZ_MJEH01000022.1"/>
</dbReference>
<evidence type="ECO:0000313" key="9">
    <source>
        <dbReference type="EMBL" id="OEH92851.1"/>
    </source>
</evidence>
<dbReference type="InterPro" id="IPR000620">
    <property type="entry name" value="EamA_dom"/>
</dbReference>
<dbReference type="EMBL" id="MJEH01000022">
    <property type="protein sequence ID" value="OEH92851.1"/>
    <property type="molecule type" value="Genomic_DNA"/>
</dbReference>
<evidence type="ECO:0000313" key="10">
    <source>
        <dbReference type="Proteomes" id="UP000095209"/>
    </source>
</evidence>
<keyword evidence="3" id="KW-1003">Cell membrane</keyword>
<evidence type="ECO:0000256" key="7">
    <source>
        <dbReference type="SAM" id="Phobius"/>
    </source>
</evidence>
<keyword evidence="5 7" id="KW-1133">Transmembrane helix</keyword>
<comment type="similarity">
    <text evidence="2">Belongs to the EamA transporter family.</text>
</comment>
<sequence length="305" mass="34275">MKRILFADFSLLLVALIWGAAFVIVQNAVELLDPFTFNAIRFLFATLFLFGWIVIVSRHLLQQITKKLLLSGFIMGTWLCVAFALQTFALIYTTSSKTGFLTGLNVVLVPIFAYFFLRQYPKPSALFGTILALIGLYLLTFGDSTELNRGDLLAFLCAIAFAMHIIVTSKFTHLYPSLLLTTTQLAVVTLWSIICAILFEPWYAIFRSEIYYNEALWYSLFITAIFATAIAFLVQTYAQRLTSPAHVALIITMEPVFAAITGYLWAGDRLTTTALLGCFLIFSGMLFAELPLAFLSKLKWKKTHA</sequence>
<accession>A0A1E5LFJ7</accession>
<feature type="transmembrane region" description="Helical" evidence="7">
    <location>
        <begin position="152"/>
        <end position="171"/>
    </location>
</feature>
<dbReference type="SUPFAM" id="SSF103481">
    <property type="entry name" value="Multidrug resistance efflux transporter EmrE"/>
    <property type="match status" value="2"/>
</dbReference>
<evidence type="ECO:0000256" key="4">
    <source>
        <dbReference type="ARBA" id="ARBA00022692"/>
    </source>
</evidence>
<feature type="domain" description="EamA" evidence="8">
    <location>
        <begin position="6"/>
        <end position="140"/>
    </location>
</feature>
<dbReference type="PANTHER" id="PTHR42920:SF5">
    <property type="entry name" value="EAMA DOMAIN-CONTAINING PROTEIN"/>
    <property type="match status" value="1"/>
</dbReference>
<evidence type="ECO:0000256" key="3">
    <source>
        <dbReference type="ARBA" id="ARBA00022475"/>
    </source>
</evidence>
<reference evidence="9 10" key="1">
    <citation type="submission" date="2016-08" db="EMBL/GenBank/DDBJ databases">
        <title>Genome of Bacillus solimangrovi GH2-4.</title>
        <authorList>
            <person name="Lim S."/>
            <person name="Kim B.-C."/>
        </authorList>
    </citation>
    <scope>NUCLEOTIDE SEQUENCE [LARGE SCALE GENOMIC DNA]</scope>
    <source>
        <strain evidence="9 10">GH2-4</strain>
    </source>
</reference>
<proteinExistence type="inferred from homology"/>
<feature type="transmembrane region" description="Helical" evidence="7">
    <location>
        <begin position="272"/>
        <end position="295"/>
    </location>
</feature>
<keyword evidence="6 7" id="KW-0472">Membrane</keyword>
<evidence type="ECO:0000259" key="8">
    <source>
        <dbReference type="Pfam" id="PF00892"/>
    </source>
</evidence>
<feature type="transmembrane region" description="Helical" evidence="7">
    <location>
        <begin position="68"/>
        <end position="92"/>
    </location>
</feature>
<keyword evidence="10" id="KW-1185">Reference proteome</keyword>
<dbReference type="GO" id="GO:0005886">
    <property type="term" value="C:plasma membrane"/>
    <property type="evidence" value="ECO:0007669"/>
    <property type="project" value="UniProtKB-SubCell"/>
</dbReference>
<dbReference type="STRING" id="1305675.BFG57_02325"/>
<dbReference type="AlphaFoldDB" id="A0A1E5LFJ7"/>
<feature type="transmembrane region" description="Helical" evidence="7">
    <location>
        <begin position="215"/>
        <end position="234"/>
    </location>
</feature>
<dbReference type="Gene3D" id="1.10.3730.20">
    <property type="match status" value="1"/>
</dbReference>
<feature type="transmembrane region" description="Helical" evidence="7">
    <location>
        <begin position="98"/>
        <end position="117"/>
    </location>
</feature>
<evidence type="ECO:0000256" key="2">
    <source>
        <dbReference type="ARBA" id="ARBA00007362"/>
    </source>
</evidence>
<comment type="caution">
    <text evidence="9">The sequence shown here is derived from an EMBL/GenBank/DDBJ whole genome shotgun (WGS) entry which is preliminary data.</text>
</comment>
<evidence type="ECO:0000256" key="5">
    <source>
        <dbReference type="ARBA" id="ARBA00022989"/>
    </source>
</evidence>
<feature type="transmembrane region" description="Helical" evidence="7">
    <location>
        <begin position="35"/>
        <end position="56"/>
    </location>
</feature>
<dbReference type="Proteomes" id="UP000095209">
    <property type="component" value="Unassembled WGS sequence"/>
</dbReference>
<keyword evidence="4 7" id="KW-0812">Transmembrane</keyword>